<accession>A0A9X2FD27</accession>
<gene>
    <name evidence="2" type="ORF">NG895_18335</name>
</gene>
<dbReference type="Proteomes" id="UP001155241">
    <property type="component" value="Unassembled WGS sequence"/>
</dbReference>
<feature type="chain" id="PRO_5040972909" evidence="1">
    <location>
        <begin position="22"/>
        <end position="155"/>
    </location>
</feature>
<protein>
    <submittedName>
        <fullName evidence="2">Uncharacterized protein</fullName>
    </submittedName>
</protein>
<feature type="signal peptide" evidence="1">
    <location>
        <begin position="1"/>
        <end position="21"/>
    </location>
</feature>
<evidence type="ECO:0000313" key="2">
    <source>
        <dbReference type="EMBL" id="MCO6045862.1"/>
    </source>
</evidence>
<dbReference type="AlphaFoldDB" id="A0A9X2FD27"/>
<dbReference type="EMBL" id="JAMXLR010000061">
    <property type="protein sequence ID" value="MCO6045862.1"/>
    <property type="molecule type" value="Genomic_DNA"/>
</dbReference>
<reference evidence="2" key="1">
    <citation type="submission" date="2022-06" db="EMBL/GenBank/DDBJ databases">
        <title>Aeoliella straminimaris, a novel planctomycete from sediments.</title>
        <authorList>
            <person name="Vitorino I.R."/>
            <person name="Lage O.M."/>
        </authorList>
    </citation>
    <scope>NUCLEOTIDE SEQUENCE</scope>
    <source>
        <strain evidence="2">ICT_H6.2</strain>
    </source>
</reference>
<evidence type="ECO:0000256" key="1">
    <source>
        <dbReference type="SAM" id="SignalP"/>
    </source>
</evidence>
<organism evidence="2 3">
    <name type="scientific">Aeoliella straminimaris</name>
    <dbReference type="NCBI Taxonomy" id="2954799"/>
    <lineage>
        <taxon>Bacteria</taxon>
        <taxon>Pseudomonadati</taxon>
        <taxon>Planctomycetota</taxon>
        <taxon>Planctomycetia</taxon>
        <taxon>Pirellulales</taxon>
        <taxon>Lacipirellulaceae</taxon>
        <taxon>Aeoliella</taxon>
    </lineage>
</organism>
<proteinExistence type="predicted"/>
<dbReference type="RefSeq" id="WP_252853971.1">
    <property type="nucleotide sequence ID" value="NZ_JAMXLR010000061.1"/>
</dbReference>
<comment type="caution">
    <text evidence="2">The sequence shown here is derived from an EMBL/GenBank/DDBJ whole genome shotgun (WGS) entry which is preliminary data.</text>
</comment>
<sequence>MFKRTILCCVALTFLSTLLPADRARAESSYGQAYQKMWGTNPNMVNDTNRYLYDKYYRDNPNISPYISGAVLGGNMYGDAYSTVVRPDMERRAASQSAQSRYIADRKLQGNIGYTANPGVTPQNAPSSYQYGKPVPAGRKNSGAYQNHWYGSWNK</sequence>
<keyword evidence="3" id="KW-1185">Reference proteome</keyword>
<name>A0A9X2FD27_9BACT</name>
<evidence type="ECO:0000313" key="3">
    <source>
        <dbReference type="Proteomes" id="UP001155241"/>
    </source>
</evidence>
<keyword evidence="1" id="KW-0732">Signal</keyword>